<evidence type="ECO:0000313" key="1">
    <source>
        <dbReference type="EMBL" id="SHH58304.1"/>
    </source>
</evidence>
<gene>
    <name evidence="1" type="ORF">SAMN02745129_2419</name>
</gene>
<accession>A0A1M5U5Q8</accession>
<sequence length="271" mass="29665">MSAKSLIERVKPALGQMGGAGIPPGGRYTAVVEVISQLESTVYAHPGVNITRERLIENLGTLVSMHQSASGVSESIDEQRHRDEMALRERDYEDDLNCHAHKAMAWLGYDDCHSEVVRLADALGEAIDHGLHDTPGVAPATFKSAVQFLKDVSKWQGRVKERLGESAPEGFLMERAEAEKFISEACGLLGAIKNAPLVDAQYSSRLEDLAYFIDCTGLQLDQGLDGAEGACVAERREVLVELDKDITWGIARCQKYLKEVTPESEPGLSRN</sequence>
<dbReference type="EMBL" id="FQXG01000003">
    <property type="protein sequence ID" value="SHH58304.1"/>
    <property type="molecule type" value="Genomic_DNA"/>
</dbReference>
<name>A0A1M5U5Q8_9GAMM</name>
<protein>
    <submittedName>
        <fullName evidence="1">Uncharacterized protein</fullName>
    </submittedName>
</protein>
<organism evidence="1 2">
    <name type="scientific">Ferrimonas marina</name>
    <dbReference type="NCBI Taxonomy" id="299255"/>
    <lineage>
        <taxon>Bacteria</taxon>
        <taxon>Pseudomonadati</taxon>
        <taxon>Pseudomonadota</taxon>
        <taxon>Gammaproteobacteria</taxon>
        <taxon>Alteromonadales</taxon>
        <taxon>Ferrimonadaceae</taxon>
        <taxon>Ferrimonas</taxon>
    </lineage>
</organism>
<dbReference type="Proteomes" id="UP000184268">
    <property type="component" value="Unassembled WGS sequence"/>
</dbReference>
<dbReference type="AlphaFoldDB" id="A0A1M5U5Q8"/>
<evidence type="ECO:0000313" key="2">
    <source>
        <dbReference type="Proteomes" id="UP000184268"/>
    </source>
</evidence>
<dbReference type="RefSeq" id="WP_067655583.1">
    <property type="nucleotide sequence ID" value="NZ_FQXG01000003.1"/>
</dbReference>
<proteinExistence type="predicted"/>
<reference evidence="1 2" key="1">
    <citation type="submission" date="2016-11" db="EMBL/GenBank/DDBJ databases">
        <authorList>
            <person name="Jaros S."/>
            <person name="Januszkiewicz K."/>
            <person name="Wedrychowicz H."/>
        </authorList>
    </citation>
    <scope>NUCLEOTIDE SEQUENCE [LARGE SCALE GENOMIC DNA]</scope>
    <source>
        <strain evidence="1 2">DSM 16917</strain>
    </source>
</reference>
<keyword evidence="2" id="KW-1185">Reference proteome</keyword>